<evidence type="ECO:0000313" key="12">
    <source>
        <dbReference type="Proteomes" id="UP000199628"/>
    </source>
</evidence>
<dbReference type="AlphaFoldDB" id="A0A1G7BM30"/>
<evidence type="ECO:0000256" key="8">
    <source>
        <dbReference type="ARBA" id="ARBA00038436"/>
    </source>
</evidence>
<dbReference type="InterPro" id="IPR007387">
    <property type="entry name" value="TRAP_DctQ"/>
</dbReference>
<dbReference type="GO" id="GO:0022857">
    <property type="term" value="F:transmembrane transporter activity"/>
    <property type="evidence" value="ECO:0007669"/>
    <property type="project" value="UniProtKB-UniRule"/>
</dbReference>
<evidence type="ECO:0000256" key="9">
    <source>
        <dbReference type="RuleBase" id="RU369079"/>
    </source>
</evidence>
<dbReference type="Pfam" id="PF04290">
    <property type="entry name" value="DctQ"/>
    <property type="match status" value="1"/>
</dbReference>
<gene>
    <name evidence="11" type="ORF">SAMN04488239_116118</name>
</gene>
<dbReference type="OrthoDB" id="7854755at2"/>
<keyword evidence="12" id="KW-1185">Reference proteome</keyword>
<dbReference type="GO" id="GO:0005886">
    <property type="term" value="C:plasma membrane"/>
    <property type="evidence" value="ECO:0007669"/>
    <property type="project" value="UniProtKB-SubCell"/>
</dbReference>
<evidence type="ECO:0000256" key="5">
    <source>
        <dbReference type="ARBA" id="ARBA00022692"/>
    </source>
</evidence>
<evidence type="ECO:0000256" key="3">
    <source>
        <dbReference type="ARBA" id="ARBA00022475"/>
    </source>
</evidence>
<evidence type="ECO:0000313" key="11">
    <source>
        <dbReference type="EMBL" id="SDE27325.1"/>
    </source>
</evidence>
<sequence>MLTKLRKVADGLIGLSATIGALALVLEICVILVDVIGRVFGHPLFGSQDVVTMVMVLLVFGGMALCDRQGGHISVDLLERRFPRIVNRIIDICAAVLGAVIFVFIAWAVWESAKLSQMLNLSTNLLNLPKVWFQWALSGFSLVAAFGMALRALELTLSGRDVRSERLPQ</sequence>
<feature type="transmembrane region" description="Helical" evidence="9">
    <location>
        <begin position="45"/>
        <end position="65"/>
    </location>
</feature>
<organism evidence="11 12">
    <name type="scientific">Ruegeria marina</name>
    <dbReference type="NCBI Taxonomy" id="639004"/>
    <lineage>
        <taxon>Bacteria</taxon>
        <taxon>Pseudomonadati</taxon>
        <taxon>Pseudomonadota</taxon>
        <taxon>Alphaproteobacteria</taxon>
        <taxon>Rhodobacterales</taxon>
        <taxon>Roseobacteraceae</taxon>
        <taxon>Ruegeria</taxon>
    </lineage>
</organism>
<proteinExistence type="inferred from homology"/>
<evidence type="ECO:0000256" key="7">
    <source>
        <dbReference type="ARBA" id="ARBA00023136"/>
    </source>
</evidence>
<keyword evidence="7 9" id="KW-0472">Membrane</keyword>
<evidence type="ECO:0000256" key="6">
    <source>
        <dbReference type="ARBA" id="ARBA00022989"/>
    </source>
</evidence>
<keyword evidence="2 9" id="KW-0813">Transport</keyword>
<feature type="transmembrane region" description="Helical" evidence="9">
    <location>
        <begin position="12"/>
        <end position="33"/>
    </location>
</feature>
<feature type="transmembrane region" description="Helical" evidence="9">
    <location>
        <begin position="85"/>
        <end position="110"/>
    </location>
</feature>
<reference evidence="12" key="1">
    <citation type="submission" date="2016-10" db="EMBL/GenBank/DDBJ databases">
        <authorList>
            <person name="Varghese N."/>
            <person name="Submissions S."/>
        </authorList>
    </citation>
    <scope>NUCLEOTIDE SEQUENCE [LARGE SCALE GENOMIC DNA]</scope>
    <source>
        <strain evidence="12">CGMCC 1.9108</strain>
    </source>
</reference>
<evidence type="ECO:0000256" key="1">
    <source>
        <dbReference type="ARBA" id="ARBA00004429"/>
    </source>
</evidence>
<dbReference type="Proteomes" id="UP000199628">
    <property type="component" value="Unassembled WGS sequence"/>
</dbReference>
<dbReference type="PANTHER" id="PTHR35011:SF2">
    <property type="entry name" value="2,3-DIKETO-L-GULONATE TRAP TRANSPORTER SMALL PERMEASE PROTEIN YIAM"/>
    <property type="match status" value="1"/>
</dbReference>
<dbReference type="STRING" id="639004.SAMN04488239_116118"/>
<dbReference type="EMBL" id="FMZV01000016">
    <property type="protein sequence ID" value="SDE27325.1"/>
    <property type="molecule type" value="Genomic_DNA"/>
</dbReference>
<keyword evidence="4 9" id="KW-0997">Cell inner membrane</keyword>
<keyword evidence="5 9" id="KW-0812">Transmembrane</keyword>
<name>A0A1G7BM30_9RHOB</name>
<comment type="subcellular location">
    <subcellularLocation>
        <location evidence="1 9">Cell inner membrane</location>
        <topology evidence="1 9">Multi-pass membrane protein</topology>
    </subcellularLocation>
</comment>
<protein>
    <recommendedName>
        <fullName evidence="9">TRAP transporter small permease protein</fullName>
    </recommendedName>
</protein>
<comment type="subunit">
    <text evidence="9">The complex comprises the extracytoplasmic solute receptor protein and the two transmembrane proteins.</text>
</comment>
<accession>A0A1G7BM30</accession>
<dbReference type="InterPro" id="IPR055348">
    <property type="entry name" value="DctQ"/>
</dbReference>
<comment type="function">
    <text evidence="9">Part of the tripartite ATP-independent periplasmic (TRAP) transport system.</text>
</comment>
<feature type="domain" description="Tripartite ATP-independent periplasmic transporters DctQ component" evidence="10">
    <location>
        <begin position="28"/>
        <end position="153"/>
    </location>
</feature>
<feature type="transmembrane region" description="Helical" evidence="9">
    <location>
        <begin position="132"/>
        <end position="153"/>
    </location>
</feature>
<dbReference type="GO" id="GO:0015740">
    <property type="term" value="P:C4-dicarboxylate transport"/>
    <property type="evidence" value="ECO:0007669"/>
    <property type="project" value="TreeGrafter"/>
</dbReference>
<evidence type="ECO:0000256" key="4">
    <source>
        <dbReference type="ARBA" id="ARBA00022519"/>
    </source>
</evidence>
<comment type="similarity">
    <text evidence="8 9">Belongs to the TRAP transporter small permease family.</text>
</comment>
<dbReference type="RefSeq" id="WP_093035630.1">
    <property type="nucleotide sequence ID" value="NZ_FMZV01000016.1"/>
</dbReference>
<keyword evidence="6 9" id="KW-1133">Transmembrane helix</keyword>
<evidence type="ECO:0000256" key="2">
    <source>
        <dbReference type="ARBA" id="ARBA00022448"/>
    </source>
</evidence>
<evidence type="ECO:0000259" key="10">
    <source>
        <dbReference type="Pfam" id="PF04290"/>
    </source>
</evidence>
<dbReference type="PANTHER" id="PTHR35011">
    <property type="entry name" value="2,3-DIKETO-L-GULONATE TRAP TRANSPORTER SMALL PERMEASE PROTEIN YIAM"/>
    <property type="match status" value="1"/>
</dbReference>
<keyword evidence="3" id="KW-1003">Cell membrane</keyword>